<keyword evidence="1" id="KW-0732">Signal</keyword>
<dbReference type="AlphaFoldDB" id="A0A9N8F1I9"/>
<sequence>MKGIVAFLLSFWIAVIPVVRCVDEVVDCPSHDYFYVSPMHHDTACDLAGQNQYKKSLDRRAIWQRLHESGTQNVPTQRTSFCPETVQPLMDSDKFQEGFNTAWIVENTATVPVVVAFVMERPDGTRIEVSAMNHKIAPPNHDPKAILKPGEWKAVQTYEGHVFHVRELLQDGSQGMVLLQHRVGMIPITNKYGHELHCNPSEPDEEPVVVQQDAGAVRDPDFARKAPPASQPCNIVDVGFRNHVGCPVNGYYTGHFLTRGLVEPRGNVTKWKESLARKPKSCHEVFQFHLGLEEHPNDFQWDWASTSKYESAYIGNNFVFRLAKDERIVVDSYSVTTTKVVDCPTLKKQVNNAVSVPYGEAISTGERSFLRNWVKTFYNGTDPFAETMNASEWIVSVSRVPFILPAPNAIGRQNAFAQSDLQYCMQTNKDP</sequence>
<reference evidence="2" key="1">
    <citation type="submission" date="2020-06" db="EMBL/GenBank/DDBJ databases">
        <authorList>
            <consortium name="Plant Systems Biology data submission"/>
        </authorList>
    </citation>
    <scope>NUCLEOTIDE SEQUENCE</scope>
    <source>
        <strain evidence="2">D6</strain>
    </source>
</reference>
<feature type="chain" id="PRO_5040282737" evidence="1">
    <location>
        <begin position="22"/>
        <end position="431"/>
    </location>
</feature>
<keyword evidence="3" id="KW-1185">Reference proteome</keyword>
<dbReference type="Proteomes" id="UP001153069">
    <property type="component" value="Unassembled WGS sequence"/>
</dbReference>
<proteinExistence type="predicted"/>
<feature type="signal peptide" evidence="1">
    <location>
        <begin position="1"/>
        <end position="21"/>
    </location>
</feature>
<dbReference type="EMBL" id="CAICTM010002284">
    <property type="protein sequence ID" value="CAB9528665.1"/>
    <property type="molecule type" value="Genomic_DNA"/>
</dbReference>
<evidence type="ECO:0000313" key="3">
    <source>
        <dbReference type="Proteomes" id="UP001153069"/>
    </source>
</evidence>
<protein>
    <submittedName>
        <fullName evidence="2">Uncharacterized protein</fullName>
    </submittedName>
</protein>
<organism evidence="2 3">
    <name type="scientific">Seminavis robusta</name>
    <dbReference type="NCBI Taxonomy" id="568900"/>
    <lineage>
        <taxon>Eukaryota</taxon>
        <taxon>Sar</taxon>
        <taxon>Stramenopiles</taxon>
        <taxon>Ochrophyta</taxon>
        <taxon>Bacillariophyta</taxon>
        <taxon>Bacillariophyceae</taxon>
        <taxon>Bacillariophycidae</taxon>
        <taxon>Naviculales</taxon>
        <taxon>Naviculaceae</taxon>
        <taxon>Seminavis</taxon>
    </lineage>
</organism>
<evidence type="ECO:0000256" key="1">
    <source>
        <dbReference type="SAM" id="SignalP"/>
    </source>
</evidence>
<evidence type="ECO:0000313" key="2">
    <source>
        <dbReference type="EMBL" id="CAB9528665.1"/>
    </source>
</evidence>
<dbReference type="OrthoDB" id="46311at2759"/>
<comment type="caution">
    <text evidence="2">The sequence shown here is derived from an EMBL/GenBank/DDBJ whole genome shotgun (WGS) entry which is preliminary data.</text>
</comment>
<accession>A0A9N8F1I9</accession>
<gene>
    <name evidence="2" type="ORF">SEMRO_2286_G322010.1</name>
</gene>
<name>A0A9N8F1I9_9STRA</name>